<evidence type="ECO:0000313" key="1">
    <source>
        <dbReference type="EMBL" id="WOL05851.1"/>
    </source>
</evidence>
<sequence>MNQIRLQRVHACRANYYFKWAVMQEPADAEAMNRYASFLWQEMDDLEAAEEMFLGALEAEPTNNHYESTYAFFLWSTGGFETCFPLGDGNS</sequence>
<reference evidence="1 2" key="1">
    <citation type="submission" date="2023-10" db="EMBL/GenBank/DDBJ databases">
        <title>Chromosome-scale genome assembly provides insights into flower coloration mechanisms of Canna indica.</title>
        <authorList>
            <person name="Li C."/>
        </authorList>
    </citation>
    <scope>NUCLEOTIDE SEQUENCE [LARGE SCALE GENOMIC DNA]</scope>
    <source>
        <tissue evidence="1">Flower</tissue>
    </source>
</reference>
<evidence type="ECO:0000313" key="2">
    <source>
        <dbReference type="Proteomes" id="UP001327560"/>
    </source>
</evidence>
<dbReference type="InterPro" id="IPR011990">
    <property type="entry name" value="TPR-like_helical_dom_sf"/>
</dbReference>
<dbReference type="Proteomes" id="UP001327560">
    <property type="component" value="Chromosome 4"/>
</dbReference>
<organism evidence="1 2">
    <name type="scientific">Canna indica</name>
    <name type="common">Indian-shot</name>
    <dbReference type="NCBI Taxonomy" id="4628"/>
    <lineage>
        <taxon>Eukaryota</taxon>
        <taxon>Viridiplantae</taxon>
        <taxon>Streptophyta</taxon>
        <taxon>Embryophyta</taxon>
        <taxon>Tracheophyta</taxon>
        <taxon>Spermatophyta</taxon>
        <taxon>Magnoliopsida</taxon>
        <taxon>Liliopsida</taxon>
        <taxon>Zingiberales</taxon>
        <taxon>Cannaceae</taxon>
        <taxon>Canna</taxon>
    </lineage>
</organism>
<protein>
    <recommendedName>
        <fullName evidence="3">Tetratricopeptide repeat protein</fullName>
    </recommendedName>
</protein>
<accession>A0AAQ3QDU0</accession>
<keyword evidence="2" id="KW-1185">Reference proteome</keyword>
<dbReference type="Gene3D" id="1.25.40.10">
    <property type="entry name" value="Tetratricopeptide repeat domain"/>
    <property type="match status" value="1"/>
</dbReference>
<evidence type="ECO:0008006" key="3">
    <source>
        <dbReference type="Google" id="ProtNLM"/>
    </source>
</evidence>
<dbReference type="SUPFAM" id="SSF48452">
    <property type="entry name" value="TPR-like"/>
    <property type="match status" value="1"/>
</dbReference>
<name>A0AAQ3QDU0_9LILI</name>
<dbReference type="EMBL" id="CP136893">
    <property type="protein sequence ID" value="WOL05851.1"/>
    <property type="molecule type" value="Genomic_DNA"/>
</dbReference>
<proteinExistence type="predicted"/>
<dbReference type="AlphaFoldDB" id="A0AAQ3QDU0"/>
<dbReference type="PANTHER" id="PTHR26312">
    <property type="entry name" value="TETRATRICOPEPTIDE REPEAT PROTEIN 5"/>
    <property type="match status" value="1"/>
</dbReference>
<dbReference type="PANTHER" id="PTHR26312:SF153">
    <property type="entry name" value="EXPRESSED PROTEIN"/>
    <property type="match status" value="1"/>
</dbReference>
<gene>
    <name evidence="1" type="ORF">Cni_G14582</name>
</gene>